<keyword evidence="1" id="KW-0812">Transmembrane</keyword>
<dbReference type="AlphaFoldDB" id="A0A7H9E9U5"/>
<evidence type="ECO:0000313" key="2">
    <source>
        <dbReference type="EMBL" id="QLL74360.1"/>
    </source>
</evidence>
<dbReference type="RefSeq" id="WP_180860475.1">
    <property type="nucleotide sequence ID" value="NZ_CP047415.1"/>
</dbReference>
<proteinExistence type="predicted"/>
<accession>A0A7H9E9U5</accession>
<organism evidence="2 3">
    <name type="scientific">Lactobacillus crispatus</name>
    <dbReference type="NCBI Taxonomy" id="47770"/>
    <lineage>
        <taxon>Bacteria</taxon>
        <taxon>Bacillati</taxon>
        <taxon>Bacillota</taxon>
        <taxon>Bacilli</taxon>
        <taxon>Lactobacillales</taxon>
        <taxon>Lactobacillaceae</taxon>
        <taxon>Lactobacillus</taxon>
    </lineage>
</organism>
<name>A0A7H9E9U5_9LACO</name>
<evidence type="ECO:0000313" key="3">
    <source>
        <dbReference type="Proteomes" id="UP000510660"/>
    </source>
</evidence>
<keyword evidence="1" id="KW-0472">Membrane</keyword>
<dbReference type="Proteomes" id="UP000510660">
    <property type="component" value="Chromosome"/>
</dbReference>
<sequence length="49" mass="5359">MDGYSMMLLLGAFCWIVSSSGESRNSTVNTVIFGVSVVALVFLRLFKVL</sequence>
<reference evidence="2 3" key="1">
    <citation type="submission" date="2020-01" db="EMBL/GenBank/DDBJ databases">
        <title>Complete and circular genome sequences of six lactobacillus isolates from horses.</title>
        <authorList>
            <person name="Hassan H.M."/>
        </authorList>
    </citation>
    <scope>NUCLEOTIDE SEQUENCE [LARGE SCALE GENOMIC DNA]</scope>
    <source>
        <strain evidence="2 3">1D</strain>
    </source>
</reference>
<keyword evidence="1" id="KW-1133">Transmembrane helix</keyword>
<dbReference type="EMBL" id="CP047415">
    <property type="protein sequence ID" value="QLL74360.1"/>
    <property type="molecule type" value="Genomic_DNA"/>
</dbReference>
<evidence type="ECO:0000256" key="1">
    <source>
        <dbReference type="SAM" id="Phobius"/>
    </source>
</evidence>
<feature type="transmembrane region" description="Helical" evidence="1">
    <location>
        <begin position="30"/>
        <end position="46"/>
    </location>
</feature>
<gene>
    <name evidence="2" type="ORF">GTO85_08360</name>
</gene>
<protein>
    <submittedName>
        <fullName evidence="2">Uncharacterized protein</fullName>
    </submittedName>
</protein>